<reference evidence="1" key="1">
    <citation type="journal article" date="2014" name="Front. Microbiol.">
        <title>High frequency of phylogenetically diverse reductive dehalogenase-homologous genes in deep subseafloor sedimentary metagenomes.</title>
        <authorList>
            <person name="Kawai M."/>
            <person name="Futagami T."/>
            <person name="Toyoda A."/>
            <person name="Takaki Y."/>
            <person name="Nishi S."/>
            <person name="Hori S."/>
            <person name="Arai W."/>
            <person name="Tsubouchi T."/>
            <person name="Morono Y."/>
            <person name="Uchiyama I."/>
            <person name="Ito T."/>
            <person name="Fujiyama A."/>
            <person name="Inagaki F."/>
            <person name="Takami H."/>
        </authorList>
    </citation>
    <scope>NUCLEOTIDE SEQUENCE</scope>
    <source>
        <strain evidence="1">Expedition CK06-06</strain>
    </source>
</reference>
<gene>
    <name evidence="1" type="ORF">S06H3_60936</name>
</gene>
<accession>X1Q111</accession>
<name>X1Q111_9ZZZZ</name>
<organism evidence="1">
    <name type="scientific">marine sediment metagenome</name>
    <dbReference type="NCBI Taxonomy" id="412755"/>
    <lineage>
        <taxon>unclassified sequences</taxon>
        <taxon>metagenomes</taxon>
        <taxon>ecological metagenomes</taxon>
    </lineage>
</organism>
<dbReference type="AlphaFoldDB" id="X1Q111"/>
<comment type="caution">
    <text evidence="1">The sequence shown here is derived from an EMBL/GenBank/DDBJ whole genome shotgun (WGS) entry which is preliminary data.</text>
</comment>
<evidence type="ECO:0000313" key="1">
    <source>
        <dbReference type="EMBL" id="GAI48436.1"/>
    </source>
</evidence>
<proteinExistence type="predicted"/>
<protein>
    <submittedName>
        <fullName evidence="1">Uncharacterized protein</fullName>
    </submittedName>
</protein>
<dbReference type="EMBL" id="BARV01039844">
    <property type="protein sequence ID" value="GAI48436.1"/>
    <property type="molecule type" value="Genomic_DNA"/>
</dbReference>
<sequence length="62" mass="7239">MDNFAESNKEEILKISNKYYGEPRKFISVILEKNKGTNQNQSQVFFNIGNILKKIPKYCLLV</sequence>